<keyword evidence="2" id="KW-1185">Reference proteome</keyword>
<dbReference type="Proteomes" id="UP001060336">
    <property type="component" value="Chromosome"/>
</dbReference>
<accession>A0A9J7AR06</accession>
<dbReference type="Pfam" id="PF04314">
    <property type="entry name" value="PCuAC"/>
    <property type="match status" value="1"/>
</dbReference>
<dbReference type="AlphaFoldDB" id="A0A9J7AR06"/>
<proteinExistence type="predicted"/>
<name>A0A9J7AR06_9PROT</name>
<evidence type="ECO:0000313" key="2">
    <source>
        <dbReference type="Proteomes" id="UP001060336"/>
    </source>
</evidence>
<dbReference type="InterPro" id="IPR007410">
    <property type="entry name" value="LpqE-like"/>
</dbReference>
<dbReference type="RefSeq" id="WP_257767885.1">
    <property type="nucleotide sequence ID" value="NZ_CP102480.1"/>
</dbReference>
<protein>
    <recommendedName>
        <fullName evidence="3">Copper chaperone PCu(A)C</fullName>
    </recommendedName>
</protein>
<organism evidence="1 2">
    <name type="scientific">Nisaea acidiphila</name>
    <dbReference type="NCBI Taxonomy" id="1862145"/>
    <lineage>
        <taxon>Bacteria</taxon>
        <taxon>Pseudomonadati</taxon>
        <taxon>Pseudomonadota</taxon>
        <taxon>Alphaproteobacteria</taxon>
        <taxon>Rhodospirillales</taxon>
        <taxon>Thalassobaculaceae</taxon>
        <taxon>Nisaea</taxon>
    </lineage>
</organism>
<evidence type="ECO:0000313" key="1">
    <source>
        <dbReference type="EMBL" id="UUX49314.1"/>
    </source>
</evidence>
<evidence type="ECO:0008006" key="3">
    <source>
        <dbReference type="Google" id="ProtNLM"/>
    </source>
</evidence>
<dbReference type="KEGG" id="naci:NUH88_18170"/>
<dbReference type="InterPro" id="IPR036182">
    <property type="entry name" value="PCuAC_sf"/>
</dbReference>
<sequence>MRTILTFLVLAAMAVGLWWGSMRGENASHLLISDAVAKPLNEHDAAILLKIKNLGGPDRLLGASSGAGAVSLYSPVETAGLPIPTGSAALALDGANIRMSGIGASLTDGSLIPVELTFEKAGTITVKARLSDPAKEGQAGEVGLFGLGEICSVGKGEPAPKISLSVVPDGDGWAVHVNARDFEFSKDLAGMQHVPGMGHGHIYVGGVKLGRVYQPDVRIGALPKGTHEVRVTLNTNDHRAYVVGEEPVTASIAIKVD</sequence>
<dbReference type="SUPFAM" id="SSF110087">
    <property type="entry name" value="DR1885-like metal-binding protein"/>
    <property type="match status" value="1"/>
</dbReference>
<dbReference type="Gene3D" id="2.60.40.1890">
    <property type="entry name" value="PCu(A)C copper chaperone"/>
    <property type="match status" value="1"/>
</dbReference>
<reference evidence="1" key="1">
    <citation type="submission" date="2022-08" db="EMBL/GenBank/DDBJ databases">
        <title>Nisaea acidiphila sp. nov., isolated from a marine algal debris and emended description of the genus Nisaea Urios et al. 2008.</title>
        <authorList>
            <person name="Kwon K."/>
        </authorList>
    </citation>
    <scope>NUCLEOTIDE SEQUENCE</scope>
    <source>
        <strain evidence="1">MEBiC11861</strain>
    </source>
</reference>
<gene>
    <name evidence="1" type="ORF">NUH88_18170</name>
</gene>
<dbReference type="EMBL" id="CP102480">
    <property type="protein sequence ID" value="UUX49314.1"/>
    <property type="molecule type" value="Genomic_DNA"/>
</dbReference>